<dbReference type="Gene3D" id="3.90.1170.50">
    <property type="entry name" value="Aldehyde oxidase/xanthine dehydrogenase, a/b hammerhead"/>
    <property type="match status" value="1"/>
</dbReference>
<dbReference type="KEGG" id="fal:FRAAL6161"/>
<dbReference type="InterPro" id="IPR037165">
    <property type="entry name" value="AldOxase/xan_DH_Mopterin-bd_sf"/>
</dbReference>
<dbReference type="InterPro" id="IPR046867">
    <property type="entry name" value="AldOxase/xan_DH_MoCoBD2"/>
</dbReference>
<name>Q0RCP0_FRAAA</name>
<dbReference type="Pfam" id="PF01315">
    <property type="entry name" value="Ald_Xan_dh_C"/>
    <property type="match status" value="1"/>
</dbReference>
<dbReference type="PANTHER" id="PTHR11908">
    <property type="entry name" value="XANTHINE DEHYDROGENASE"/>
    <property type="match status" value="1"/>
</dbReference>
<gene>
    <name evidence="3" type="ordered locus">FRAAL6161</name>
</gene>
<dbReference type="SMART" id="SM01008">
    <property type="entry name" value="Ald_Xan_dh_C"/>
    <property type="match status" value="1"/>
</dbReference>
<dbReference type="SUPFAM" id="SSF56003">
    <property type="entry name" value="Molybdenum cofactor-binding domain"/>
    <property type="match status" value="1"/>
</dbReference>
<evidence type="ECO:0000259" key="2">
    <source>
        <dbReference type="SMART" id="SM01008"/>
    </source>
</evidence>
<dbReference type="EMBL" id="CT573213">
    <property type="protein sequence ID" value="CAJ64784.1"/>
    <property type="molecule type" value="Genomic_DNA"/>
</dbReference>
<dbReference type="GO" id="GO:0016491">
    <property type="term" value="F:oxidoreductase activity"/>
    <property type="evidence" value="ECO:0007669"/>
    <property type="project" value="InterPro"/>
</dbReference>
<dbReference type="OrthoDB" id="9758509at2"/>
<dbReference type="Proteomes" id="UP000000657">
    <property type="component" value="Chromosome"/>
</dbReference>
<dbReference type="InterPro" id="IPR008274">
    <property type="entry name" value="AldOxase/xan_DH_MoCoBD1"/>
</dbReference>
<dbReference type="InterPro" id="IPR000674">
    <property type="entry name" value="Ald_Oxase/Xan_DH_a/b"/>
</dbReference>
<feature type="compositionally biased region" description="Gly residues" evidence="1">
    <location>
        <begin position="426"/>
        <end position="444"/>
    </location>
</feature>
<dbReference type="STRING" id="326424.FRAAL6161"/>
<dbReference type="PANTHER" id="PTHR11908:SF157">
    <property type="entry name" value="XANTHINE DEHYDROGENASE SUBUNIT D-RELATED"/>
    <property type="match status" value="1"/>
</dbReference>
<dbReference type="RefSeq" id="WP_011607211.1">
    <property type="nucleotide sequence ID" value="NC_008278.1"/>
</dbReference>
<keyword evidence="4" id="KW-1185">Reference proteome</keyword>
<proteinExistence type="predicted"/>
<reference evidence="3 4" key="1">
    <citation type="journal article" date="2007" name="Genome Res.">
        <title>Genome characteristics of facultatively symbiotic Frankia sp. strains reflect host range and host plant biogeography.</title>
        <authorList>
            <person name="Normand P."/>
            <person name="Lapierre P."/>
            <person name="Tisa L.S."/>
            <person name="Gogarten J.P."/>
            <person name="Alloisio N."/>
            <person name="Bagnarol E."/>
            <person name="Bassi C.A."/>
            <person name="Berry A.M."/>
            <person name="Bickhart D.M."/>
            <person name="Choisne N."/>
            <person name="Couloux A."/>
            <person name="Cournoyer B."/>
            <person name="Cruveiller S."/>
            <person name="Daubin V."/>
            <person name="Demange N."/>
            <person name="Francino M.P."/>
            <person name="Goltsman E."/>
            <person name="Huang Y."/>
            <person name="Kopp O.R."/>
            <person name="Labarre L."/>
            <person name="Lapidus A."/>
            <person name="Lavire C."/>
            <person name="Marechal J."/>
            <person name="Martinez M."/>
            <person name="Mastronunzio J.E."/>
            <person name="Mullin B.C."/>
            <person name="Niemann J."/>
            <person name="Pujic P."/>
            <person name="Rawnsley T."/>
            <person name="Rouy Z."/>
            <person name="Schenowitz C."/>
            <person name="Sellstedt A."/>
            <person name="Tavares F."/>
            <person name="Tomkins J.P."/>
            <person name="Vallenet D."/>
            <person name="Valverde C."/>
            <person name="Wall L.G."/>
            <person name="Wang Y."/>
            <person name="Medigue C."/>
            <person name="Benson D.R."/>
        </authorList>
    </citation>
    <scope>NUCLEOTIDE SEQUENCE [LARGE SCALE GENOMIC DNA]</scope>
    <source>
        <strain evidence="4">DSM 45986 / CECT 9034 / ACN14a</strain>
    </source>
</reference>
<dbReference type="Gene3D" id="3.30.365.10">
    <property type="entry name" value="Aldehyde oxidase/xanthine dehydrogenase, molybdopterin binding domain"/>
    <property type="match status" value="4"/>
</dbReference>
<dbReference type="SUPFAM" id="SSF54665">
    <property type="entry name" value="CO dehydrogenase molybdoprotein N-domain-like"/>
    <property type="match status" value="1"/>
</dbReference>
<dbReference type="GO" id="GO:0005506">
    <property type="term" value="F:iron ion binding"/>
    <property type="evidence" value="ECO:0007669"/>
    <property type="project" value="InterPro"/>
</dbReference>
<dbReference type="AlphaFoldDB" id="Q0RCP0"/>
<dbReference type="Pfam" id="PF02738">
    <property type="entry name" value="MoCoBD_1"/>
    <property type="match status" value="1"/>
</dbReference>
<feature type="domain" description="Aldehyde oxidase/xanthine dehydrogenase a/b hammerhead" evidence="2">
    <location>
        <begin position="9"/>
        <end position="122"/>
    </location>
</feature>
<evidence type="ECO:0000313" key="4">
    <source>
        <dbReference type="Proteomes" id="UP000000657"/>
    </source>
</evidence>
<accession>Q0RCP0</accession>
<evidence type="ECO:0000256" key="1">
    <source>
        <dbReference type="SAM" id="MobiDB-lite"/>
    </source>
</evidence>
<dbReference type="Pfam" id="PF20256">
    <property type="entry name" value="MoCoBD_2"/>
    <property type="match status" value="1"/>
</dbReference>
<evidence type="ECO:0000313" key="3">
    <source>
        <dbReference type="EMBL" id="CAJ64784.1"/>
    </source>
</evidence>
<organism evidence="3 4">
    <name type="scientific">Frankia alni (strain DSM 45986 / CECT 9034 / ACN14a)</name>
    <dbReference type="NCBI Taxonomy" id="326424"/>
    <lineage>
        <taxon>Bacteria</taxon>
        <taxon>Bacillati</taxon>
        <taxon>Actinomycetota</taxon>
        <taxon>Actinomycetes</taxon>
        <taxon>Frankiales</taxon>
        <taxon>Frankiaceae</taxon>
        <taxon>Frankia</taxon>
    </lineage>
</organism>
<dbReference type="InterPro" id="IPR036856">
    <property type="entry name" value="Ald_Oxase/Xan_DH_a/b_sf"/>
</dbReference>
<feature type="region of interest" description="Disordered" evidence="1">
    <location>
        <begin position="423"/>
        <end position="453"/>
    </location>
</feature>
<protein>
    <recommendedName>
        <fullName evidence="2">Aldehyde oxidase/xanthine dehydrogenase a/b hammerhead domain-containing protein</fullName>
    </recommendedName>
</protein>
<dbReference type="InterPro" id="IPR016208">
    <property type="entry name" value="Ald_Oxase/xanthine_DH-like"/>
</dbReference>
<dbReference type="HOGENOM" id="CLU_001681_2_1_11"/>
<sequence length="798" mass="83845">MLDARVKVTGRLQMVGDLAGADVGPGLLHARLLTSTEPHALIRVDTAQARQTPGVAAVFSGVELEAALGRPARFGPILRDQPPLAVDRVRYAGEPIAVALAADPDAADAALTRVRTTYRPLPVVTEARTAMAATADAVLHPRDAAASEAFPDLRLRRRPGSNLVNHFVIRSGDADAAMARAEHVFVDRFTTPAMHHAALETHVAVAVPSAERMVVWATSQTPYKLRVQLAEMLGVALDRVQVRVLHLGGAFGSKCYAKIEPLAACLARITDRPVRVCLDRTQAFTTVTRHATESLLVTGVRGDGRITARRVTAWFDAGAYADISPRVIKNGAYGYGGPYDVADMSVDVYAVYTNRPPAGAFRGYASPQAAFAYEAQMELIARRLGLDPVALRRRNLLRDGSRNVTGELMTDCHYDELLDAAIRGPGPDGGGAERNGPDGSGPDGSGARRARGRGVAVTVKGTNTPSVSQAAVALNRDGSVHVLTSTVEMGQGAHLALARLAAEALGIDAALVSVSLPDTDVTPYDQQTSSSRSTIAMGAAVQDACRALLDRLADLAAEHCGVPRQAARAGDGEVRAGAARFGYGELVTAVRAGQLRCEGSYASVGSLDHDTGQGVASSRWHQATGTAEVEVDLDTGQVRVLSYHAAVWAGRVVNPVEAQMQVEGAVLLGLGSVLGEELRLADGRQVTRDLLDYRLPALTDTPRITVELLGRPTDPIYGLGETAVPPVAPAVAAAVADATGVVVTDLPLRPERVLAALRTPAADQAPAAHPIRAGDQVRTAVAAAGRAVRRIPGTEEAP</sequence>
<dbReference type="eggNOG" id="COG1529">
    <property type="taxonomic scope" value="Bacteria"/>
</dbReference>